<dbReference type="AlphaFoldDB" id="A0A812EYZ9"/>
<gene>
    <name evidence="1" type="ORF">NUZ5A_20090</name>
</gene>
<evidence type="ECO:0000313" key="1">
    <source>
        <dbReference type="EMBL" id="CAE6486071.1"/>
    </source>
</evidence>
<reference evidence="1" key="1">
    <citation type="submission" date="2021-02" db="EMBL/GenBank/DDBJ databases">
        <authorList>
            <person name="Han P."/>
        </authorList>
    </citation>
    <scope>NUCLEOTIDE SEQUENCE</scope>
    <source>
        <strain evidence="1">Candidatus Nitrosotenuis uzonensis 5A</strain>
    </source>
</reference>
<name>A0A812EYZ9_9ARCH</name>
<proteinExistence type="predicted"/>
<sequence length="248" mass="29091">MTYQILKKQNQQNVSKDKQQIRAQRLAAAKNYLEQQLELAGQKKTILLEKHDSLVLFCDEQQKILASVQRGVLQVFFEIRSGHEWMQHRAHFKAVLLEGIQSQKALYCKRCKKWLEFHDGLTRCRCGKYLKTRKRFYIDKNQIENSDELAEIQFAKQDMKIAEKIESNRTESKKRRKEIVLSRIDTSITHGWIMKRHQEPPAQLSYLAEKVILKVHGHIVPEECKAAAIRELCGMVPLNKPLIIQKED</sequence>
<dbReference type="Proteomes" id="UP000655759">
    <property type="component" value="Unassembled WGS sequence"/>
</dbReference>
<protein>
    <submittedName>
        <fullName evidence="1">Uncharacterized protein</fullName>
    </submittedName>
</protein>
<comment type="caution">
    <text evidence="1">The sequence shown here is derived from an EMBL/GenBank/DDBJ whole genome shotgun (WGS) entry which is preliminary data.</text>
</comment>
<dbReference type="RefSeq" id="WP_205097689.1">
    <property type="nucleotide sequence ID" value="NZ_CAJNAQ010000002.1"/>
</dbReference>
<organism evidence="1 2">
    <name type="scientific">Candidatus Nitrosotenuis uzonensis</name>
    <dbReference type="NCBI Taxonomy" id="1407055"/>
    <lineage>
        <taxon>Archaea</taxon>
        <taxon>Nitrososphaerota</taxon>
        <taxon>Candidatus Nitrosotenuis</taxon>
    </lineage>
</organism>
<dbReference type="EMBL" id="CAJNAQ010000002">
    <property type="protein sequence ID" value="CAE6486071.1"/>
    <property type="molecule type" value="Genomic_DNA"/>
</dbReference>
<evidence type="ECO:0000313" key="2">
    <source>
        <dbReference type="Proteomes" id="UP000655759"/>
    </source>
</evidence>
<accession>A0A812EYZ9</accession>